<protein>
    <submittedName>
        <fullName evidence="2">Uncharacterized protein</fullName>
    </submittedName>
</protein>
<accession>A0AA88DWZ4</accession>
<evidence type="ECO:0000313" key="2">
    <source>
        <dbReference type="EMBL" id="GMN62371.1"/>
    </source>
</evidence>
<comment type="caution">
    <text evidence="2">The sequence shown here is derived from an EMBL/GenBank/DDBJ whole genome shotgun (WGS) entry which is preliminary data.</text>
</comment>
<feature type="region of interest" description="Disordered" evidence="1">
    <location>
        <begin position="1"/>
        <end position="45"/>
    </location>
</feature>
<name>A0AA88DWZ4_FICCA</name>
<evidence type="ECO:0000256" key="1">
    <source>
        <dbReference type="SAM" id="MobiDB-lite"/>
    </source>
</evidence>
<keyword evidence="3" id="KW-1185">Reference proteome</keyword>
<reference evidence="2" key="1">
    <citation type="submission" date="2023-07" db="EMBL/GenBank/DDBJ databases">
        <title>draft genome sequence of fig (Ficus carica).</title>
        <authorList>
            <person name="Takahashi T."/>
            <person name="Nishimura K."/>
        </authorList>
    </citation>
    <scope>NUCLEOTIDE SEQUENCE</scope>
</reference>
<dbReference type="EMBL" id="BTGU01000128">
    <property type="protein sequence ID" value="GMN62371.1"/>
    <property type="molecule type" value="Genomic_DNA"/>
</dbReference>
<evidence type="ECO:0000313" key="3">
    <source>
        <dbReference type="Proteomes" id="UP001187192"/>
    </source>
</evidence>
<organism evidence="2 3">
    <name type="scientific">Ficus carica</name>
    <name type="common">Common fig</name>
    <dbReference type="NCBI Taxonomy" id="3494"/>
    <lineage>
        <taxon>Eukaryota</taxon>
        <taxon>Viridiplantae</taxon>
        <taxon>Streptophyta</taxon>
        <taxon>Embryophyta</taxon>
        <taxon>Tracheophyta</taxon>
        <taxon>Spermatophyta</taxon>
        <taxon>Magnoliopsida</taxon>
        <taxon>eudicotyledons</taxon>
        <taxon>Gunneridae</taxon>
        <taxon>Pentapetalae</taxon>
        <taxon>rosids</taxon>
        <taxon>fabids</taxon>
        <taxon>Rosales</taxon>
        <taxon>Moraceae</taxon>
        <taxon>Ficeae</taxon>
        <taxon>Ficus</taxon>
    </lineage>
</organism>
<dbReference type="AlphaFoldDB" id="A0AA88DWZ4"/>
<proteinExistence type="predicted"/>
<dbReference type="Proteomes" id="UP001187192">
    <property type="component" value="Unassembled WGS sequence"/>
</dbReference>
<sequence>MGNSQPTRSHVPAPAPIPAHVHRPAQGQYLYPQANMGCESPPQKKKHDAVIDCNKAAEMYGGYVITEHGGNNYPRKPQAWARYRNLG</sequence>
<gene>
    <name evidence="2" type="ORF">TIFTF001_031462</name>
</gene>